<dbReference type="EMBL" id="BT042516">
    <property type="protein sequence ID" value="ACF87521.1"/>
    <property type="molecule type" value="mRNA"/>
</dbReference>
<dbReference type="AlphaFoldDB" id="B4FZH8"/>
<gene>
    <name evidence="3" type="ORF">ZEAMMB73_Zm00001d040026</name>
</gene>
<accession>B4FZH8</accession>
<organism evidence="2">
    <name type="scientific">Zea mays</name>
    <name type="common">Maize</name>
    <dbReference type="NCBI Taxonomy" id="4577"/>
    <lineage>
        <taxon>Eukaryota</taxon>
        <taxon>Viridiplantae</taxon>
        <taxon>Streptophyta</taxon>
        <taxon>Embryophyta</taxon>
        <taxon>Tracheophyta</taxon>
        <taxon>Spermatophyta</taxon>
        <taxon>Magnoliopsida</taxon>
        <taxon>Liliopsida</taxon>
        <taxon>Poales</taxon>
        <taxon>Poaceae</taxon>
        <taxon>PACMAD clade</taxon>
        <taxon>Panicoideae</taxon>
        <taxon>Andropogonodae</taxon>
        <taxon>Andropogoneae</taxon>
        <taxon>Tripsacinae</taxon>
        <taxon>Zea</taxon>
    </lineage>
</organism>
<sequence>MLRRAHLHQVLASGVPLRGHGGAVRQHLPALRAGGGGRPPPLPLPRHAPRRPGAKVRRRRGRWWGVVADAEAREGPPFLASYAMLAIASGDWFLARSRELRTCLLFCDADPSVSLC</sequence>
<name>B4FZH8_MAIZE</name>
<reference evidence="2" key="1">
    <citation type="journal article" date="2009" name="PLoS Genet.">
        <title>Sequencing, mapping, and analysis of 27,455 maize full-length cDNAs.</title>
        <authorList>
            <person name="Soderlund C."/>
            <person name="Descour A."/>
            <person name="Kudrna D."/>
            <person name="Bomhoff M."/>
            <person name="Boyd L."/>
            <person name="Currie J."/>
            <person name="Angelova A."/>
            <person name="Collura K."/>
            <person name="Wissotski M."/>
            <person name="Ashley E."/>
            <person name="Morrow D."/>
            <person name="Fernandes J."/>
            <person name="Walbot V."/>
            <person name="Yu Y."/>
        </authorList>
    </citation>
    <scope>NUCLEOTIDE SEQUENCE</scope>
    <source>
        <strain evidence="2">B73</strain>
    </source>
</reference>
<evidence type="ECO:0000256" key="1">
    <source>
        <dbReference type="SAM" id="MobiDB-lite"/>
    </source>
</evidence>
<feature type="region of interest" description="Disordered" evidence="1">
    <location>
        <begin position="29"/>
        <end position="53"/>
    </location>
</feature>
<dbReference type="EMBL" id="CM007649">
    <property type="protein sequence ID" value="ONM30323.1"/>
    <property type="molecule type" value="Genomic_DNA"/>
</dbReference>
<dbReference type="EMBL" id="CM007649">
    <property type="protein sequence ID" value="ONM30313.1"/>
    <property type="molecule type" value="Genomic_DNA"/>
</dbReference>
<evidence type="ECO:0000313" key="3">
    <source>
        <dbReference type="EMBL" id="ONM30313.1"/>
    </source>
</evidence>
<reference evidence="3" key="2">
    <citation type="submission" date="2015-12" db="EMBL/GenBank/DDBJ databases">
        <title>Update maize B73 reference genome by single molecule sequencing technologies.</title>
        <authorList>
            <consortium name="Maize Genome Sequencing Project"/>
            <person name="Ware D."/>
        </authorList>
    </citation>
    <scope>NUCLEOTIDE SEQUENCE [LARGE SCALE GENOMIC DNA]</scope>
    <source>
        <tissue evidence="3">Seedling</tissue>
    </source>
</reference>
<evidence type="ECO:0000313" key="2">
    <source>
        <dbReference type="EMBL" id="ACF87521.1"/>
    </source>
</evidence>
<proteinExistence type="evidence at transcript level"/>
<protein>
    <submittedName>
        <fullName evidence="3">Bowman-Birk type trypsin inhibitor</fullName>
    </submittedName>
</protein>